<protein>
    <submittedName>
        <fullName evidence="3">Uncharacterized protein</fullName>
    </submittedName>
</protein>
<evidence type="ECO:0000313" key="5">
    <source>
        <dbReference type="Proteomes" id="UP000623509"/>
    </source>
</evidence>
<proteinExistence type="predicted"/>
<reference evidence="2 5" key="1">
    <citation type="submission" date="2016-08" db="EMBL/GenBank/DDBJ databases">
        <title>Candidatus Dactylopiibacterium carminicum genome sequence.</title>
        <authorList>
            <person name="Ramirez-Puebla S.T."/>
            <person name="Ormeno-Orrillo E."/>
            <person name="Vera-Ponce De Leon A."/>
            <person name="Luis L."/>
            <person name="Sanchez-Flores A."/>
            <person name="Monica R."/>
            <person name="Martinez-Romero E."/>
        </authorList>
    </citation>
    <scope>NUCLEOTIDE SEQUENCE [LARGE SCALE GENOMIC DNA]</scope>
    <source>
        <strain evidence="2">END1</strain>
    </source>
</reference>
<feature type="region of interest" description="Disordered" evidence="1">
    <location>
        <begin position="307"/>
        <end position="331"/>
    </location>
</feature>
<accession>A0A272EV31</accession>
<dbReference type="EMBL" id="NMRN01000011">
    <property type="protein sequence ID" value="PAS93967.1"/>
    <property type="molecule type" value="Genomic_DNA"/>
</dbReference>
<dbReference type="AlphaFoldDB" id="A0A272EV31"/>
<comment type="caution">
    <text evidence="3">The sequence shown here is derived from an EMBL/GenBank/DDBJ whole genome shotgun (WGS) entry which is preliminary data.</text>
</comment>
<name>A0A272EV31_9RHOO</name>
<evidence type="ECO:0000313" key="2">
    <source>
        <dbReference type="EMBL" id="KAF7599856.1"/>
    </source>
</evidence>
<reference evidence="3 4" key="2">
    <citation type="submission" date="2017-07" db="EMBL/GenBank/DDBJ databases">
        <title>Candidatus Dactylopiibacterium carminicum, a nitrogen-fixing symbiont of the cochineal insect Dactylopius coccus and Dactylopius opuntiae (Hemiptera: Coccoidea: Dactylopiidae).</title>
        <authorList>
            <person name="Vera A."/>
        </authorList>
    </citation>
    <scope>NUCLEOTIDE SEQUENCE [LARGE SCALE GENOMIC DNA]</scope>
    <source>
        <strain evidence="3 4">NFDCM</strain>
    </source>
</reference>
<evidence type="ECO:0000313" key="4">
    <source>
        <dbReference type="Proteomes" id="UP000216107"/>
    </source>
</evidence>
<sequence length="449" mass="48641">MSQSDNREDFDLAGFFTPGIEPDDVPALWSLVRSRELINTFITLFRGGEEEVFIRLHVLREIGARADHPRWEPDELRRHFSYIDPVKLETVLARLRHNGLLVHGEDGYQFSDAGRNAVAAMAVLLRFGENEDAELGFLTTQLAGMQATGTVTPEVLQHLLAKLNALTASFEDAIASGSEFRILEARSRLTGNVRWLDKGTTILRGLLAEEEISPETSRIAHAIGLAQSRLARVDAAFQRALNKIESQRVTLGASGVSSSDAAAWLRGLEIHRIAALADGALGAGPQMQFVAGGHELLDRAESALSEEVRQMEADASLPPAEDAPQDEAAPSEDLSLLLRLSERLAGILTASPASRLVLGGGFGPASYRLSLLSLLGNEEAGAAGPVADLTQLPYDLQLEDQLVEIMEDEISHMSAGNVVRNDVKREETAEKDEARPPASLPPSPFLEAP</sequence>
<dbReference type="Proteomes" id="UP000623509">
    <property type="component" value="Unassembled WGS sequence"/>
</dbReference>
<evidence type="ECO:0000256" key="1">
    <source>
        <dbReference type="SAM" id="MobiDB-lite"/>
    </source>
</evidence>
<feature type="compositionally biased region" description="Pro residues" evidence="1">
    <location>
        <begin position="438"/>
        <end position="449"/>
    </location>
</feature>
<keyword evidence="5" id="KW-1185">Reference proteome</keyword>
<dbReference type="EMBL" id="MDUX01000013">
    <property type="protein sequence ID" value="KAF7599856.1"/>
    <property type="molecule type" value="Genomic_DNA"/>
</dbReference>
<dbReference type="RefSeq" id="WP_095523984.1">
    <property type="nucleotide sequence ID" value="NZ_MDUX01000013.1"/>
</dbReference>
<feature type="compositionally biased region" description="Basic and acidic residues" evidence="1">
    <location>
        <begin position="421"/>
        <end position="435"/>
    </location>
</feature>
<organism evidence="3 4">
    <name type="scientific">Candidatus Dactylopiibacterium carminicum</name>
    <dbReference type="NCBI Taxonomy" id="857335"/>
    <lineage>
        <taxon>Bacteria</taxon>
        <taxon>Pseudomonadati</taxon>
        <taxon>Pseudomonadota</taxon>
        <taxon>Betaproteobacteria</taxon>
        <taxon>Rhodocyclales</taxon>
        <taxon>Rhodocyclaceae</taxon>
        <taxon>Candidatus Dactylopiibacterium</taxon>
    </lineage>
</organism>
<evidence type="ECO:0000313" key="3">
    <source>
        <dbReference type="EMBL" id="PAS93967.1"/>
    </source>
</evidence>
<feature type="region of interest" description="Disordered" evidence="1">
    <location>
        <begin position="415"/>
        <end position="449"/>
    </location>
</feature>
<dbReference type="Proteomes" id="UP000216107">
    <property type="component" value="Unassembled WGS sequence"/>
</dbReference>
<gene>
    <name evidence="2" type="ORF">BGI27_05905</name>
    <name evidence="3" type="ORF">CGU29_05910</name>
</gene>
<dbReference type="OrthoDB" id="6015875at2"/>
<feature type="compositionally biased region" description="Low complexity" evidence="1">
    <location>
        <begin position="318"/>
        <end position="331"/>
    </location>
</feature>